<dbReference type="EMBL" id="FQTU01000011">
    <property type="protein sequence ID" value="SHE99346.1"/>
    <property type="molecule type" value="Genomic_DNA"/>
</dbReference>
<dbReference type="Proteomes" id="UP000184251">
    <property type="component" value="Unassembled WGS sequence"/>
</dbReference>
<dbReference type="AlphaFoldDB" id="A0A1M4Y177"/>
<proteinExistence type="predicted"/>
<dbReference type="SUPFAM" id="SSF109604">
    <property type="entry name" value="HD-domain/PDEase-like"/>
    <property type="match status" value="1"/>
</dbReference>
<evidence type="ECO:0000313" key="1">
    <source>
        <dbReference type="EMBL" id="SHE99346.1"/>
    </source>
</evidence>
<dbReference type="Gene3D" id="1.10.3210.10">
    <property type="entry name" value="Hypothetical protein af1432"/>
    <property type="match status" value="1"/>
</dbReference>
<organism evidence="1 2">
    <name type="scientific">Alkalibacter saccharofermentans DSM 14828</name>
    <dbReference type="NCBI Taxonomy" id="1120975"/>
    <lineage>
        <taxon>Bacteria</taxon>
        <taxon>Bacillati</taxon>
        <taxon>Bacillota</taxon>
        <taxon>Clostridia</taxon>
        <taxon>Eubacteriales</taxon>
        <taxon>Eubacteriaceae</taxon>
        <taxon>Alkalibacter</taxon>
    </lineage>
</organism>
<accession>A0A1M4Y177</accession>
<sequence>MDFVKIFGRLRSERSAFIEHQNCISELLEHEAVKTMDMFRHHKETSCLDHCQRVSYYSYKVCRFFGLDYVSAARGGLLHDLFLYDWRTTKRDEGLHAFVHADIALTNALEHFHLNDREKDIIQKHMWPVTLERPKFMESFVVSIMDKYCAFVELF</sequence>
<evidence type="ECO:0008006" key="3">
    <source>
        <dbReference type="Google" id="ProtNLM"/>
    </source>
</evidence>
<protein>
    <recommendedName>
        <fullName evidence="3">HD domain-containing protein</fullName>
    </recommendedName>
</protein>
<gene>
    <name evidence="1" type="ORF">SAMN02746064_01653</name>
</gene>
<dbReference type="RefSeq" id="WP_200789482.1">
    <property type="nucleotide sequence ID" value="NZ_FQTU01000011.1"/>
</dbReference>
<dbReference type="STRING" id="1120975.SAMN02746064_01653"/>
<evidence type="ECO:0000313" key="2">
    <source>
        <dbReference type="Proteomes" id="UP000184251"/>
    </source>
</evidence>
<keyword evidence="2" id="KW-1185">Reference proteome</keyword>
<name>A0A1M4Y177_9FIRM</name>
<reference evidence="1 2" key="1">
    <citation type="submission" date="2016-11" db="EMBL/GenBank/DDBJ databases">
        <authorList>
            <person name="Jaros S."/>
            <person name="Januszkiewicz K."/>
            <person name="Wedrychowicz H."/>
        </authorList>
    </citation>
    <scope>NUCLEOTIDE SEQUENCE [LARGE SCALE GENOMIC DNA]</scope>
    <source>
        <strain evidence="1 2">DSM 14828</strain>
    </source>
</reference>